<dbReference type="SUPFAM" id="SSF53271">
    <property type="entry name" value="PRTase-like"/>
    <property type="match status" value="2"/>
</dbReference>
<dbReference type="Pfam" id="PF13793">
    <property type="entry name" value="Pribosyltran_N"/>
    <property type="match status" value="1"/>
</dbReference>
<dbReference type="GO" id="GO:0004749">
    <property type="term" value="F:ribose phosphate diphosphokinase activity"/>
    <property type="evidence" value="ECO:0007669"/>
    <property type="project" value="UniProtKB-EC"/>
</dbReference>
<dbReference type="InterPro" id="IPR029099">
    <property type="entry name" value="Pribosyltran_N"/>
</dbReference>
<evidence type="ECO:0000256" key="11">
    <source>
        <dbReference type="SAM" id="MobiDB-lite"/>
    </source>
</evidence>
<name>A0A9N9A3M9_9GLOM</name>
<dbReference type="EC" id="2.7.6.1" evidence="2"/>
<evidence type="ECO:0000313" key="13">
    <source>
        <dbReference type="EMBL" id="CAG8515685.1"/>
    </source>
</evidence>
<evidence type="ECO:0000256" key="7">
    <source>
        <dbReference type="ARBA" id="ARBA00022777"/>
    </source>
</evidence>
<dbReference type="GO" id="GO:0000287">
    <property type="term" value="F:magnesium ion binding"/>
    <property type="evidence" value="ECO:0007669"/>
    <property type="project" value="InterPro"/>
</dbReference>
<dbReference type="PANTHER" id="PTHR10210:SF57">
    <property type="entry name" value="RIBOSE-PHOSPHATE DIPHOSPHOKINASE"/>
    <property type="match status" value="1"/>
</dbReference>
<dbReference type="GO" id="GO:0005737">
    <property type="term" value="C:cytoplasm"/>
    <property type="evidence" value="ECO:0007669"/>
    <property type="project" value="TreeGrafter"/>
</dbReference>
<dbReference type="PROSITE" id="PS00114">
    <property type="entry name" value="PRPP_SYNTHASE"/>
    <property type="match status" value="1"/>
</dbReference>
<dbReference type="GO" id="GO:0009156">
    <property type="term" value="P:ribonucleoside monophosphate biosynthetic process"/>
    <property type="evidence" value="ECO:0007669"/>
    <property type="project" value="InterPro"/>
</dbReference>
<evidence type="ECO:0000256" key="6">
    <source>
        <dbReference type="ARBA" id="ARBA00022741"/>
    </source>
</evidence>
<comment type="catalytic activity">
    <reaction evidence="10">
        <text>D-ribose 5-phosphate + ATP = 5-phospho-alpha-D-ribose 1-diphosphate + AMP + H(+)</text>
        <dbReference type="Rhea" id="RHEA:15609"/>
        <dbReference type="ChEBI" id="CHEBI:15378"/>
        <dbReference type="ChEBI" id="CHEBI:30616"/>
        <dbReference type="ChEBI" id="CHEBI:58017"/>
        <dbReference type="ChEBI" id="CHEBI:78346"/>
        <dbReference type="ChEBI" id="CHEBI:456215"/>
        <dbReference type="EC" id="2.7.6.1"/>
    </reaction>
</comment>
<keyword evidence="3" id="KW-0808">Transferase</keyword>
<dbReference type="GO" id="GO:0005524">
    <property type="term" value="F:ATP binding"/>
    <property type="evidence" value="ECO:0007669"/>
    <property type="project" value="UniProtKB-KW"/>
</dbReference>
<dbReference type="Gene3D" id="3.40.50.2020">
    <property type="match status" value="2"/>
</dbReference>
<dbReference type="OrthoDB" id="413572at2759"/>
<dbReference type="AlphaFoldDB" id="A0A9N9A3M9"/>
<feature type="region of interest" description="Disordered" evidence="11">
    <location>
        <begin position="235"/>
        <end position="260"/>
    </location>
</feature>
<proteinExistence type="inferred from homology"/>
<gene>
    <name evidence="13" type="ORF">POCULU_LOCUS3308</name>
</gene>
<dbReference type="CDD" id="cd06223">
    <property type="entry name" value="PRTases_typeI"/>
    <property type="match status" value="1"/>
</dbReference>
<keyword evidence="14" id="KW-1185">Reference proteome</keyword>
<evidence type="ECO:0000256" key="5">
    <source>
        <dbReference type="ARBA" id="ARBA00022727"/>
    </source>
</evidence>
<dbReference type="InterPro" id="IPR000842">
    <property type="entry name" value="PRib_PP_synth_CS"/>
</dbReference>
<keyword evidence="4" id="KW-0479">Metal-binding</keyword>
<keyword evidence="8" id="KW-0067">ATP-binding</keyword>
<sequence length="393" mass="42444">MRRAKIFAGTSHQELAHSICECVGIPPAPATLKTFSNKETSVEIGCSVRNEDVFIIQSGSTNVNDHLMELLIMIAACKGASAKRITAIMPYYPYSKQSKKKKARGAIAAKMVANLLSVAGVDHVITMDLHASQMQGFFNKPVDNLSAEPRIIQWIEDCVPDYTNGVVVSKNAGGARRVTSLADRLKIDFALIHTDYNRGSHRSSYDLPDSCTTTDETERHQLMISQTLRSTCNDNASTSAVNNDDNNHHNDTGGDDSASISAPALVTGEILTEADMETDRTTSLVGNVTGKVAFIVDDQIDKAGSFIAAAEHLKKCDAKCIYVIATHGILSGDSIKNIENCSAINKRLSEELIMEKALAFYSSEIILSCPQLIKVYVDATSVISAADIPVGKS</sequence>
<dbReference type="Proteomes" id="UP000789572">
    <property type="component" value="Unassembled WGS sequence"/>
</dbReference>
<accession>A0A9N9A3M9</accession>
<dbReference type="InterPro" id="IPR005946">
    <property type="entry name" value="Rib-P_diPkinase"/>
</dbReference>
<keyword evidence="5" id="KW-0545">Nucleotide biosynthesis</keyword>
<comment type="similarity">
    <text evidence="1">Belongs to the ribose-phosphate pyrophosphokinase family.</text>
</comment>
<comment type="caution">
    <text evidence="13">The sequence shown here is derived from an EMBL/GenBank/DDBJ whole genome shotgun (WGS) entry which is preliminary data.</text>
</comment>
<evidence type="ECO:0000259" key="12">
    <source>
        <dbReference type="Pfam" id="PF13793"/>
    </source>
</evidence>
<dbReference type="SMART" id="SM01400">
    <property type="entry name" value="Pribosyltran_N"/>
    <property type="match status" value="1"/>
</dbReference>
<protein>
    <recommendedName>
        <fullName evidence="2">ribose-phosphate diphosphokinase</fullName>
        <ecNumber evidence="2">2.7.6.1</ecNumber>
    </recommendedName>
</protein>
<evidence type="ECO:0000313" key="14">
    <source>
        <dbReference type="Proteomes" id="UP000789572"/>
    </source>
</evidence>
<evidence type="ECO:0000256" key="2">
    <source>
        <dbReference type="ARBA" id="ARBA00013247"/>
    </source>
</evidence>
<dbReference type="PANTHER" id="PTHR10210">
    <property type="entry name" value="RIBOSE-PHOSPHATE DIPHOSPHOKINASE FAMILY MEMBER"/>
    <property type="match status" value="1"/>
</dbReference>
<reference evidence="13" key="1">
    <citation type="submission" date="2021-06" db="EMBL/GenBank/DDBJ databases">
        <authorList>
            <person name="Kallberg Y."/>
            <person name="Tangrot J."/>
            <person name="Rosling A."/>
        </authorList>
    </citation>
    <scope>NUCLEOTIDE SEQUENCE</scope>
    <source>
        <strain evidence="13">IA702</strain>
    </source>
</reference>
<dbReference type="InterPro" id="IPR029057">
    <property type="entry name" value="PRTase-like"/>
</dbReference>
<evidence type="ECO:0000256" key="1">
    <source>
        <dbReference type="ARBA" id="ARBA00006478"/>
    </source>
</evidence>
<evidence type="ECO:0000256" key="10">
    <source>
        <dbReference type="ARBA" id="ARBA00049535"/>
    </source>
</evidence>
<dbReference type="EMBL" id="CAJVPJ010000358">
    <property type="protein sequence ID" value="CAG8515685.1"/>
    <property type="molecule type" value="Genomic_DNA"/>
</dbReference>
<dbReference type="FunFam" id="3.40.50.2020:FF:000017">
    <property type="entry name" value="Ribose-phosphate pyrophosphokinase 1"/>
    <property type="match status" value="1"/>
</dbReference>
<keyword evidence="7" id="KW-0418">Kinase</keyword>
<dbReference type="Pfam" id="PF14572">
    <property type="entry name" value="Pribosyl_synth"/>
    <property type="match status" value="1"/>
</dbReference>
<organism evidence="13 14">
    <name type="scientific">Paraglomus occultum</name>
    <dbReference type="NCBI Taxonomy" id="144539"/>
    <lineage>
        <taxon>Eukaryota</taxon>
        <taxon>Fungi</taxon>
        <taxon>Fungi incertae sedis</taxon>
        <taxon>Mucoromycota</taxon>
        <taxon>Glomeromycotina</taxon>
        <taxon>Glomeromycetes</taxon>
        <taxon>Paraglomerales</taxon>
        <taxon>Paraglomeraceae</taxon>
        <taxon>Paraglomus</taxon>
    </lineage>
</organism>
<evidence type="ECO:0000256" key="3">
    <source>
        <dbReference type="ARBA" id="ARBA00022679"/>
    </source>
</evidence>
<dbReference type="GO" id="GO:0002189">
    <property type="term" value="C:ribose phosphate diphosphokinase complex"/>
    <property type="evidence" value="ECO:0007669"/>
    <property type="project" value="UniProtKB-ARBA"/>
</dbReference>
<dbReference type="GO" id="GO:0016301">
    <property type="term" value="F:kinase activity"/>
    <property type="evidence" value="ECO:0007669"/>
    <property type="project" value="UniProtKB-KW"/>
</dbReference>
<feature type="domain" description="Ribose-phosphate pyrophosphokinase N-terminal" evidence="12">
    <location>
        <begin position="5"/>
        <end position="120"/>
    </location>
</feature>
<evidence type="ECO:0000256" key="9">
    <source>
        <dbReference type="ARBA" id="ARBA00022842"/>
    </source>
</evidence>
<dbReference type="NCBIfam" id="TIGR01251">
    <property type="entry name" value="ribP_PPkin"/>
    <property type="match status" value="1"/>
</dbReference>
<dbReference type="GO" id="GO:0006164">
    <property type="term" value="P:purine nucleotide biosynthetic process"/>
    <property type="evidence" value="ECO:0007669"/>
    <property type="project" value="TreeGrafter"/>
</dbReference>
<evidence type="ECO:0000256" key="8">
    <source>
        <dbReference type="ARBA" id="ARBA00022840"/>
    </source>
</evidence>
<dbReference type="GO" id="GO:0006015">
    <property type="term" value="P:5-phosphoribose 1-diphosphate biosynthetic process"/>
    <property type="evidence" value="ECO:0007669"/>
    <property type="project" value="TreeGrafter"/>
</dbReference>
<keyword evidence="9" id="KW-0460">Magnesium</keyword>
<evidence type="ECO:0000256" key="4">
    <source>
        <dbReference type="ARBA" id="ARBA00022723"/>
    </source>
</evidence>
<dbReference type="InterPro" id="IPR000836">
    <property type="entry name" value="PRTase_dom"/>
</dbReference>
<keyword evidence="6" id="KW-0547">Nucleotide-binding</keyword>